<protein>
    <submittedName>
        <fullName evidence="21">Spectrin beta chain</fullName>
    </submittedName>
</protein>
<dbReference type="PROSITE" id="PS50021">
    <property type="entry name" value="CH"/>
    <property type="match status" value="2"/>
</dbReference>
<dbReference type="SMART" id="SM00033">
    <property type="entry name" value="CH"/>
    <property type="match status" value="2"/>
</dbReference>
<dbReference type="InterPro" id="IPR001605">
    <property type="entry name" value="PH_dom-spectrin-type"/>
</dbReference>
<dbReference type="CDD" id="cd10571">
    <property type="entry name" value="PH_beta_spectrin"/>
    <property type="match status" value="1"/>
</dbReference>
<keyword evidence="9" id="KW-0677">Repeat</keyword>
<dbReference type="PROSITE" id="PS50002">
    <property type="entry name" value="SH3"/>
    <property type="match status" value="1"/>
</dbReference>
<dbReference type="SUPFAM" id="SSF50044">
    <property type="entry name" value="SH3-domain"/>
    <property type="match status" value="1"/>
</dbReference>
<evidence type="ECO:0000256" key="2">
    <source>
        <dbReference type="ARBA" id="ARBA00006826"/>
    </source>
</evidence>
<evidence type="ECO:0000313" key="21">
    <source>
        <dbReference type="WBParaSite" id="DME_0000176601-mRNA-1"/>
    </source>
</evidence>
<comment type="subcellular location">
    <subcellularLocation>
        <location evidence="1">Cytoplasm</location>
        <location evidence="1">Cytoskeleton</location>
    </subcellularLocation>
</comment>
<evidence type="ECO:0000256" key="10">
    <source>
        <dbReference type="ARBA" id="ARBA00023203"/>
    </source>
</evidence>
<dbReference type="PROSITE" id="PS50003">
    <property type="entry name" value="PH_DOMAIN"/>
    <property type="match status" value="1"/>
</dbReference>
<evidence type="ECO:0000256" key="3">
    <source>
        <dbReference type="ARBA" id="ARBA00022443"/>
    </source>
</evidence>
<dbReference type="Pfam" id="PF00307">
    <property type="entry name" value="CH"/>
    <property type="match status" value="2"/>
</dbReference>
<organism evidence="19 21">
    <name type="scientific">Dracunculus medinensis</name>
    <name type="common">Guinea worm</name>
    <dbReference type="NCBI Taxonomy" id="318479"/>
    <lineage>
        <taxon>Eukaryota</taxon>
        <taxon>Metazoa</taxon>
        <taxon>Ecdysozoa</taxon>
        <taxon>Nematoda</taxon>
        <taxon>Chromadorea</taxon>
        <taxon>Rhabditida</taxon>
        <taxon>Spirurina</taxon>
        <taxon>Dracunculoidea</taxon>
        <taxon>Dracunculidae</taxon>
        <taxon>Dracunculus</taxon>
    </lineage>
</organism>
<proteinExistence type="inferred from homology"/>
<feature type="coiled-coil region" evidence="13">
    <location>
        <begin position="1087"/>
        <end position="1146"/>
    </location>
</feature>
<evidence type="ECO:0000256" key="9">
    <source>
        <dbReference type="ARBA" id="ARBA00022737"/>
    </source>
</evidence>
<dbReference type="SUPFAM" id="SSF47576">
    <property type="entry name" value="Calponin-homology domain, CH-domain"/>
    <property type="match status" value="1"/>
</dbReference>
<dbReference type="SMART" id="SM00326">
    <property type="entry name" value="SH3"/>
    <property type="match status" value="1"/>
</dbReference>
<dbReference type="SMART" id="SM00150">
    <property type="entry name" value="SPEC"/>
    <property type="match status" value="29"/>
</dbReference>
<dbReference type="SUPFAM" id="SSF46966">
    <property type="entry name" value="Spectrin repeat"/>
    <property type="match status" value="21"/>
</dbReference>
<evidence type="ECO:0000256" key="11">
    <source>
        <dbReference type="ARBA" id="ARBA00023212"/>
    </source>
</evidence>
<dbReference type="PRINTS" id="PR00683">
    <property type="entry name" value="SPECTRINPH"/>
</dbReference>
<keyword evidence="6" id="KW-0597">Phosphoprotein</keyword>
<dbReference type="SUPFAM" id="SSF50729">
    <property type="entry name" value="PH domain-like"/>
    <property type="match status" value="1"/>
</dbReference>
<dbReference type="Proteomes" id="UP000038040">
    <property type="component" value="Unplaced"/>
</dbReference>
<dbReference type="PANTHER" id="PTHR11915">
    <property type="entry name" value="SPECTRIN/FILAMIN RELATED CYTOSKELETAL PROTEIN"/>
    <property type="match status" value="1"/>
</dbReference>
<comment type="similarity">
    <text evidence="2">Belongs to the spectrin family.</text>
</comment>
<reference evidence="18 20" key="2">
    <citation type="submission" date="2018-11" db="EMBL/GenBank/DDBJ databases">
        <authorList>
            <consortium name="Pathogen Informatics"/>
        </authorList>
    </citation>
    <scope>NUCLEOTIDE SEQUENCE [LARGE SCALE GENOMIC DNA]</scope>
</reference>
<keyword evidence="11" id="KW-0206">Cytoskeleton</keyword>
<dbReference type="Proteomes" id="UP000274756">
    <property type="component" value="Unassembled WGS sequence"/>
</dbReference>
<dbReference type="CDD" id="cd21193">
    <property type="entry name" value="CH_beta_spectrin_rpt1"/>
    <property type="match status" value="1"/>
</dbReference>
<feature type="coiled-coil region" evidence="13">
    <location>
        <begin position="2649"/>
        <end position="2680"/>
    </location>
</feature>
<evidence type="ECO:0000256" key="1">
    <source>
        <dbReference type="ARBA" id="ARBA00004245"/>
    </source>
</evidence>
<dbReference type="FunFam" id="1.20.58.60:FF:000019">
    <property type="entry name" value="Spectrin beta chain"/>
    <property type="match status" value="1"/>
</dbReference>
<dbReference type="GO" id="GO:0005737">
    <property type="term" value="C:cytoplasm"/>
    <property type="evidence" value="ECO:0007669"/>
    <property type="project" value="UniProtKB-ARBA"/>
</dbReference>
<dbReference type="GO" id="GO:0003779">
    <property type="term" value="F:actin binding"/>
    <property type="evidence" value="ECO:0007669"/>
    <property type="project" value="UniProtKB-KW"/>
</dbReference>
<evidence type="ECO:0000259" key="17">
    <source>
        <dbReference type="PROSITE" id="PS50021"/>
    </source>
</evidence>
<dbReference type="FunFam" id="1.10.418.10:FF:000001">
    <property type="entry name" value="Actinin alpha 1"/>
    <property type="match status" value="1"/>
</dbReference>
<evidence type="ECO:0000313" key="18">
    <source>
        <dbReference type="EMBL" id="VDN56153.1"/>
    </source>
</evidence>
<evidence type="ECO:0000256" key="6">
    <source>
        <dbReference type="ARBA" id="ARBA00022553"/>
    </source>
</evidence>
<keyword evidence="10" id="KW-0009">Actin-binding</keyword>
<evidence type="ECO:0000256" key="12">
    <source>
        <dbReference type="PROSITE-ProRule" id="PRU00192"/>
    </source>
</evidence>
<evidence type="ECO:0000256" key="13">
    <source>
        <dbReference type="SAM" id="Coils"/>
    </source>
</evidence>
<dbReference type="FunFam" id="2.30.29.30:FF:000024">
    <property type="entry name" value="Spectrin beta chain"/>
    <property type="match status" value="1"/>
</dbReference>
<dbReference type="Gene3D" id="2.30.30.40">
    <property type="entry name" value="SH3 Domains"/>
    <property type="match status" value="1"/>
</dbReference>
<dbReference type="FunFam" id="1.20.58.60:FF:000007">
    <property type="entry name" value="Spectrin alpha chain non-erythrocytic 1"/>
    <property type="match status" value="1"/>
</dbReference>
<accession>A0A0N4U4P6</accession>
<dbReference type="STRING" id="318479.A0A0N4U4P6"/>
<dbReference type="CDD" id="cd21194">
    <property type="entry name" value="CH_beta_spectrin_rpt2"/>
    <property type="match status" value="1"/>
</dbReference>
<dbReference type="FunFam" id="1.10.418.10:FF:000004">
    <property type="entry name" value="Spectrin beta chain"/>
    <property type="match status" value="1"/>
</dbReference>
<dbReference type="OrthoDB" id="5865767at2759"/>
<feature type="coiled-coil region" evidence="13">
    <location>
        <begin position="3065"/>
        <end position="3117"/>
    </location>
</feature>
<dbReference type="InterPro" id="IPR018159">
    <property type="entry name" value="Spectrin/alpha-actinin"/>
</dbReference>
<evidence type="ECO:0000256" key="14">
    <source>
        <dbReference type="SAM" id="MobiDB-lite"/>
    </source>
</evidence>
<dbReference type="InterPro" id="IPR001715">
    <property type="entry name" value="CH_dom"/>
</dbReference>
<keyword evidence="8" id="KW-0493">Microtubule</keyword>
<keyword evidence="3 12" id="KW-0728">SH3 domain</keyword>
<dbReference type="Pfam" id="PF15410">
    <property type="entry name" value="PH_9"/>
    <property type="match status" value="1"/>
</dbReference>
<reference evidence="21" key="1">
    <citation type="submission" date="2016-04" db="UniProtKB">
        <authorList>
            <consortium name="WormBaseParasite"/>
        </authorList>
    </citation>
    <scope>IDENTIFICATION</scope>
</reference>
<dbReference type="GO" id="GO:0005874">
    <property type="term" value="C:microtubule"/>
    <property type="evidence" value="ECO:0007669"/>
    <property type="project" value="UniProtKB-KW"/>
</dbReference>
<dbReference type="Gene3D" id="2.30.29.30">
    <property type="entry name" value="Pleckstrin-homology domain (PH domain)/Phosphotyrosine-binding domain (PTB)"/>
    <property type="match status" value="1"/>
</dbReference>
<dbReference type="SMART" id="SM00233">
    <property type="entry name" value="PH"/>
    <property type="match status" value="1"/>
</dbReference>
<dbReference type="GO" id="GO:0005543">
    <property type="term" value="F:phospholipid binding"/>
    <property type="evidence" value="ECO:0007669"/>
    <property type="project" value="InterPro"/>
</dbReference>
<feature type="region of interest" description="Disordered" evidence="14">
    <location>
        <begin position="3795"/>
        <end position="3834"/>
    </location>
</feature>
<dbReference type="PROSITE" id="PS00019">
    <property type="entry name" value="ACTININ_1"/>
    <property type="match status" value="1"/>
</dbReference>
<dbReference type="Gene3D" id="1.10.418.10">
    <property type="entry name" value="Calponin-like domain"/>
    <property type="match status" value="2"/>
</dbReference>
<dbReference type="InterPro" id="IPR036872">
    <property type="entry name" value="CH_dom_sf"/>
</dbReference>
<keyword evidence="4" id="KW-0117">Actin capping</keyword>
<dbReference type="Pfam" id="PF07653">
    <property type="entry name" value="SH3_2"/>
    <property type="match status" value="1"/>
</dbReference>
<dbReference type="InterPro" id="IPR041681">
    <property type="entry name" value="PH_9"/>
</dbReference>
<evidence type="ECO:0000256" key="5">
    <source>
        <dbReference type="ARBA" id="ARBA00022490"/>
    </source>
</evidence>
<dbReference type="InterPro" id="IPR001849">
    <property type="entry name" value="PH_domain"/>
</dbReference>
<keyword evidence="7" id="KW-0344">Guanine-nucleotide releasing factor</keyword>
<evidence type="ECO:0000313" key="19">
    <source>
        <dbReference type="Proteomes" id="UP000038040"/>
    </source>
</evidence>
<name>A0A0N4U4P6_DRAME</name>
<feature type="coiled-coil region" evidence="13">
    <location>
        <begin position="1918"/>
        <end position="1945"/>
    </location>
</feature>
<keyword evidence="13" id="KW-0175">Coiled coil</keyword>
<feature type="domain" description="PH" evidence="16">
    <location>
        <begin position="3678"/>
        <end position="3786"/>
    </location>
</feature>
<evidence type="ECO:0000259" key="15">
    <source>
        <dbReference type="PROSITE" id="PS50002"/>
    </source>
</evidence>
<keyword evidence="5" id="KW-0963">Cytoplasm</keyword>
<dbReference type="InterPro" id="IPR001589">
    <property type="entry name" value="Actinin_actin-bd_CS"/>
</dbReference>
<feature type="coiled-coil region" evidence="13">
    <location>
        <begin position="1305"/>
        <end position="1332"/>
    </location>
</feature>
<keyword evidence="20" id="KW-1185">Reference proteome</keyword>
<feature type="coiled-coil region" evidence="13">
    <location>
        <begin position="3313"/>
        <end position="3344"/>
    </location>
</feature>
<dbReference type="EMBL" id="UYYG01001154">
    <property type="protein sequence ID" value="VDN56153.1"/>
    <property type="molecule type" value="Genomic_DNA"/>
</dbReference>
<gene>
    <name evidence="18" type="ORF">DME_LOCUS6126</name>
</gene>
<dbReference type="GO" id="GO:0051693">
    <property type="term" value="P:actin filament capping"/>
    <property type="evidence" value="ECO:0007669"/>
    <property type="project" value="UniProtKB-KW"/>
</dbReference>
<dbReference type="InterPro" id="IPR001452">
    <property type="entry name" value="SH3_domain"/>
</dbReference>
<evidence type="ECO:0000256" key="4">
    <source>
        <dbReference type="ARBA" id="ARBA00022467"/>
    </source>
</evidence>
<feature type="domain" description="Calponin-homology (CH)" evidence="17">
    <location>
        <begin position="188"/>
        <end position="293"/>
    </location>
</feature>
<evidence type="ECO:0000259" key="16">
    <source>
        <dbReference type="PROSITE" id="PS50003"/>
    </source>
</evidence>
<dbReference type="InterPro" id="IPR011993">
    <property type="entry name" value="PH-like_dom_sf"/>
</dbReference>
<dbReference type="Pfam" id="PF00435">
    <property type="entry name" value="Spectrin"/>
    <property type="match status" value="28"/>
</dbReference>
<evidence type="ECO:0000313" key="20">
    <source>
        <dbReference type="Proteomes" id="UP000274756"/>
    </source>
</evidence>
<sequence>MKLNISEGISQRLYKHDSILAKVQVPQVNRSGYESPSNAHPEDYDEFTDPTLFFERNRIKQLQEERIHIQKKTFTKWCNSFLTRARMEILDLFIDVGDGVILMKLLEIISGEKLGKPNRGRMRVQKIENLNTSLDFLKRKRIQLENIGAEDILDRNERLILGLIWTIILRFQIDTISIPMDEESGERKHAKEALLLWCQRKTAGYANVKIENFTTSWRNGLAFNALIHAHRSDLIRYEELSPQDPIGNLNNAFDIAEKKLEITRLLDAEDVNVAHPDEKSIITYVSLYYHYFAKQKSEMTGARRVAKIVGNLMSSDQLQEDFEALCCDLLQWIQQTILILNARRFPNSLKGIQDELVRFKNYRTQEKPPKYKEKGDLEALFFTIQTKRKAMGRSPYLPPQGLLMHDVESAWGLLDHSENDRQLALTVELRRQERLEHMAHKFERKAALRDSWLKEMNSVLQDFDFGRTVAQVEAALKKQQAIAADILPQEDRFKSLSLMANELSHEKYHDYERIKMRERNILDKWSQLLAALASRRKALMSLNDLMQLLRDIDTLSSEMRFLETQFLNRDIGKHLVGIEDLLEKQEILEAQLNLQGDLLKNVTSQALTYIREKGEQYDVLQRKLDDASSIYESVVDLCRQRRMALHRARDLYRFIQDHEEEVNWLKEKEDLCLSVLNNRDLTATPQFRRIFKNLETEMQGHWQRSKGVIAAGEHLSSGQNKDDIKSRIVTLQNKWEQLRKTMEVVSRWLREAEQVHQYFHDANEAESWIREKMPLVKSDDYGRDEQASESLLLRHTRLEEEIHAYRADMIRLDEVAAELGNVEFVAGMGVQVEEQIEELIVPQIRMLFPFLSNHISTKKDEVLALVEKTNNDWWRVLKQDGVEGYVPANYCRVIDGETVRIAQTIRKSRRGSQESKNAIIQRQETISADYCKLCNLAQIRRRLLSDMIKLYKFLRECDQFESWAKETEGALADNAATENVPAFRKKFDKLESEIKSGGKSQIKRINDIANDLTNEGHSHCDEIRRRQEAANHLWNRIQNMQKIKQKQLETAERIATFNEYCEEARSWMQDKFDLLNQKVDPSDAKAVQALQKRYQNLGKDLKPLEDKIHYLQQLANEVKKEHPGEAAKIEAMVKELNVMHSELQKKAAARIEEAEQTQGHQMFDNAVKNLLVWIEKTRMALADNTRPVDVDSAENLLRKHYKLNDEIIGKKYEFGYVRDLGSRLLLKSISLTDVKDKLTKLDDAENSLITQWKEKERRLKDSLDVQLLNSEAEYIDAATKGHEAFLEFANLGDTVETTENLLKRHSDFEAKLAAQEDRLKAFSKNADMLIRRGHSESAFIEQRRNDVLARRTAVHVAAAKRRSKLEASLIAKDDSHKDIASLALKLLKHSAFEAELRSNSARLDQLNNDGKTLIAQQHYESRSIQRLLDHLNTEWEELCRAAKAKGEKLRQAEDQKGLNVVIDDAYLRLDEIQNALQSRDLGSDLRGVKDLIQKHAVIEKEMTMFETRITEIVEKAEHMVKNGHFDADSIKKSISNLDERYKSLELPLKERRFTLEESLKCHKLAFDIDCEMHWIAEKEPMAASDDTGRSLTEAKNMQKKHEQLEAEVNSRLPHVEATLKRGDILIKEKHYAHEQISAKCKQLSGAWAHLSQLIRRRQRLLDWALKEEQYLFDAAEVESWMNEKHATLCSEDYGQDEDAALKLLTKHKALQADMSAYKKWLDNLAVKCGELKNSLRSSKERFINRQLELEKEFDALSNAADDRRRQLENAVHLYQYLRESHDLEAWINEQLQIAMSEDYGQDYEHLKELQSRFEEFKQSVKTGSERFVHCESAANSLLKRNPPFARDILMRQEKLRAVWTLLLDYIESRDQKLEAAEELHRFNRDVAENQERIADKHAAIPSELGKDIKQVHSLWLKHEAFENQLGAMEQQLQALLEESARLKEAYPGGNAEHIAAQQTSLAEAWQDLQDATVCRRDALKAAYDLQRFYVNARDLIAWTEVIITDMQSEQAVHDLQGAEWLQKEHFRLQAEIEAREPEFARLAQRGQQMIAKEHYASSEIVEKLKQVENALGRVRNEWSMRSDWLAQVREWHAFQREAKQTLGAIAARQSTLRCAEVGGTVEDVENQTKKLETFRKALNILDDRVVALQKTAKHLISTRHMESAKIDQWTRQVDASLAQLCAEINVREGILTDSLKLARFISDVAEMENWIIEKQKRISLEADRQAKLSSIEDKVKRLQKHQAMEAELSANEPRVQQIRLQAKDLATRPTSDSHDINKKCNELLDKWNELVAMSKDQSSALEEARDLLNFNQLVERVLQWVKEKELLVNAAAMGRDMEHCHLLLEKLDGSKADASVDESSLVSANRLGDKLIAQGRSSQKVVQQQLLELNDAWKSLQGKLLRYRSQLRAALEVHAFNRDVDDTCDRIQEKLGLVTSDDLGKDLHGVEALIRKQEAIERDMGVIHEKLRVHDSDAQKLLSRNPPLREGNQLIASGELHRFFDAVRKAEARSVDMLTQINAHEEPESVVKADSLIANHIEKLAEIDGRQREMAELREWGTKLISEQPDHKGEIQRVLKRLQNIEHQLRQAWEAKNNALAKTRRRKLFTDQANRAEQWLTSKEAFLNQADLGESVDAVDILLKSHNDFEKTLVAQSDKIDVLRNSAEELMQNDIENRDEIEKRRDNVVARHAVLLDSCKRRHALLIESRKLHEFIDSCGELMTWISANIQLAYDESFLDQTNLRAKLQKHLVFDAELDANEGRIKTIVDVGEKLINEQHYASDRIALQISEIKGGWKELRRKSALKKRRLCEASEAYQLNRRIEDLERWLERVENDLSSEDHGKDYISVQMLIKKHDDLAAEIESRRDSVIEIVEKAREFEKQGYAAAQDSVQMAKTVEMRYNSLKKPCQIRRDNLRDAFAFYKWNSEAEEQIEWLGDKLRQLKSTDYGDTLHAVQSLTKKHSHLEEEVNTRQLSLSDVERQGLEMVKSYHFASEDIEKKVDELSSLVLCVKQLIQERTLKLADSLKSQQYYAEASEAEQWMRERLPLISNQDTGRDQAAADAHLRRHAILESDIENFYAEIDRLSKNTGEMIGNGHFDAANLTAKQVKLRQLYDELRTRCAQRRIQIVNVSRYCGFVRQIDDLYHWLNERLEITKQENYGRDLEECQKLVADFDQVVRELASAGERVATVQRTQEELLRSGHPFGASIRAKGTDLQQLWSLVNDAANERHLALQGAIQVHKFDQDADETLGWLEEKEALQVAMESENLDRADIPTLKQLMLKHDEFVHGVLAVEKQVNDLCKEAERLISLYPDTRQHLEVRRMEMEEQLKDVMNASKKTLEKLQQMQNLQSYFQEQRDLIAWIKKLQLSITSETLPNDVDSCHALMSRHMEYNSEIVGRQPTVDEFIRKGRSMISTQHVLSYEISSKIKQLISSFDLLNEIWKDRLTLYEENLDVQQWKRDANVLDSWLNEKENLLNEEWRKVDSVDDADNKIRNFDDFLITLDAQEEKFDALRRLTLLEKAYSQQRKKEAERIRVDDNRIDPKKETIKTFEKQNKLQDRRKERERRMTQEVSLLKPSPSFTEAQMQCASRTLPHPRRGTEPVPPARNTSFESKETINIGTLDSSTADLDKAHSHASLSIVRNDVTPLSLQRVRSARKTPSFTTRRSHPMKNVEWKDYGSIDMHGHLDRKQSLQSGGKRATIRTWKRYYTILCGQLLCFFKDEESFMTNSAASAPINILNADCSAYPEYMKKKNAFRLKIQDGSEYLFSCSDEKLMLEWVAKIKFHASLTPSQQLRSFDMGEAPPTHAPPPRPNDSLRRHTTEVGSSEQRTLHYSENEIEINGAADRDSGSIGSSGHAVSHSKVEDNDFVAWVESHDYSRISSATPPLPPAHNDDTESVKSKLIFLEFFKFFEN</sequence>
<dbReference type="PROSITE" id="PS00020">
    <property type="entry name" value="ACTININ_2"/>
    <property type="match status" value="1"/>
</dbReference>
<dbReference type="WBParaSite" id="DME_0000176601-mRNA-1">
    <property type="protein sequence ID" value="DME_0000176601-mRNA-1"/>
    <property type="gene ID" value="DME_0000176601"/>
</dbReference>
<dbReference type="GO" id="GO:0016020">
    <property type="term" value="C:membrane"/>
    <property type="evidence" value="ECO:0007669"/>
    <property type="project" value="UniProtKB-ARBA"/>
</dbReference>
<dbReference type="CDD" id="cd00176">
    <property type="entry name" value="SPEC"/>
    <property type="match status" value="16"/>
</dbReference>
<feature type="domain" description="SH3" evidence="15">
    <location>
        <begin position="839"/>
        <end position="896"/>
    </location>
</feature>
<dbReference type="InterPro" id="IPR002017">
    <property type="entry name" value="Spectrin_repeat"/>
</dbReference>
<evidence type="ECO:0000256" key="8">
    <source>
        <dbReference type="ARBA" id="ARBA00022701"/>
    </source>
</evidence>
<evidence type="ECO:0000256" key="7">
    <source>
        <dbReference type="ARBA" id="ARBA00022658"/>
    </source>
</evidence>
<dbReference type="InterPro" id="IPR036028">
    <property type="entry name" value="SH3-like_dom_sf"/>
</dbReference>
<feature type="domain" description="Calponin-homology (CH)" evidence="17">
    <location>
        <begin position="68"/>
        <end position="172"/>
    </location>
</feature>
<dbReference type="GO" id="GO:0005085">
    <property type="term" value="F:guanyl-nucleotide exchange factor activity"/>
    <property type="evidence" value="ECO:0007669"/>
    <property type="project" value="UniProtKB-KW"/>
</dbReference>
<dbReference type="Gene3D" id="1.20.58.60">
    <property type="match status" value="20"/>
</dbReference>